<keyword evidence="2" id="KW-1185">Reference proteome</keyword>
<organism evidence="1 2">
    <name type="scientific">Coniosporium uncinatum</name>
    <dbReference type="NCBI Taxonomy" id="93489"/>
    <lineage>
        <taxon>Eukaryota</taxon>
        <taxon>Fungi</taxon>
        <taxon>Dikarya</taxon>
        <taxon>Ascomycota</taxon>
        <taxon>Pezizomycotina</taxon>
        <taxon>Dothideomycetes</taxon>
        <taxon>Dothideomycetes incertae sedis</taxon>
        <taxon>Coniosporium</taxon>
    </lineage>
</organism>
<protein>
    <submittedName>
        <fullName evidence="1">Uncharacterized protein</fullName>
    </submittedName>
</protein>
<proteinExistence type="predicted"/>
<dbReference type="Proteomes" id="UP001186974">
    <property type="component" value="Unassembled WGS sequence"/>
</dbReference>
<gene>
    <name evidence="1" type="ORF">LTS18_010366</name>
</gene>
<evidence type="ECO:0000313" key="1">
    <source>
        <dbReference type="EMBL" id="KAK3077400.1"/>
    </source>
</evidence>
<sequence length="257" mass="29945">MARSQFNVKLIPVEIEKIKKEALREGEEADDTWDDSITKFMAFGETQYERIMHIDSDVTVLRNLDDLFLLPKAAVAMPRAYWSENNPLPLTSLVVVLEPSVSEFRALINTTREMQPQDGRPKYDMDILNDRYANSAMVLPHQPFLLTGEFRRSGHTQYFGNSYQEWDPDAALAQAKLVHFSDWPLPKPWVMWPFEGVKQMRPRCKFNPGTQHESGCRDREIWLQLYDDFRKRRKDICKLLSVPAPDWPPKGVNMTVE</sequence>
<evidence type="ECO:0000313" key="2">
    <source>
        <dbReference type="Proteomes" id="UP001186974"/>
    </source>
</evidence>
<accession>A0ACC3DLB2</accession>
<comment type="caution">
    <text evidence="1">The sequence shown here is derived from an EMBL/GenBank/DDBJ whole genome shotgun (WGS) entry which is preliminary data.</text>
</comment>
<dbReference type="EMBL" id="JAWDJW010002892">
    <property type="protein sequence ID" value="KAK3077400.1"/>
    <property type="molecule type" value="Genomic_DNA"/>
</dbReference>
<name>A0ACC3DLB2_9PEZI</name>
<reference evidence="1" key="1">
    <citation type="submission" date="2024-09" db="EMBL/GenBank/DDBJ databases">
        <title>Black Yeasts Isolated from many extreme environments.</title>
        <authorList>
            <person name="Coleine C."/>
            <person name="Stajich J.E."/>
            <person name="Selbmann L."/>
        </authorList>
    </citation>
    <scope>NUCLEOTIDE SEQUENCE</scope>
    <source>
        <strain evidence="1">CCFEE 5737</strain>
    </source>
</reference>